<feature type="binding site" evidence="2">
    <location>
        <position position="287"/>
    </location>
    <ligand>
        <name>Zn(2+)</name>
        <dbReference type="ChEBI" id="CHEBI:29105"/>
        <label>2</label>
    </ligand>
</feature>
<dbReference type="OrthoDB" id="9801054at2"/>
<gene>
    <name evidence="4" type="ORF">SAMN05660836_02619</name>
</gene>
<dbReference type="Gene3D" id="3.40.50.620">
    <property type="entry name" value="HUPs"/>
    <property type="match status" value="1"/>
</dbReference>
<dbReference type="InterPro" id="IPR035107">
    <property type="entry name" value="tRNA_thiolation_TtcA_Ctu1"/>
</dbReference>
<dbReference type="GO" id="GO:0002144">
    <property type="term" value="C:cytosolic tRNA wobble base thiouridylase complex"/>
    <property type="evidence" value="ECO:0007669"/>
    <property type="project" value="TreeGrafter"/>
</dbReference>
<feature type="domain" description="Rhodanese" evidence="3">
    <location>
        <begin position="70"/>
        <end position="110"/>
    </location>
</feature>
<dbReference type="InterPro" id="IPR054306">
    <property type="entry name" value="TtuA-like_LIM_N"/>
</dbReference>
<evidence type="ECO:0000256" key="1">
    <source>
        <dbReference type="ARBA" id="ARBA00022679"/>
    </source>
</evidence>
<feature type="binding site" evidence="2">
    <location>
        <position position="290"/>
    </location>
    <ligand>
        <name>Zn(2+)</name>
        <dbReference type="ChEBI" id="CHEBI:29105"/>
        <label>2</label>
    </ligand>
</feature>
<feature type="binding site" evidence="2">
    <location>
        <position position="19"/>
    </location>
    <ligand>
        <name>Zn(2+)</name>
        <dbReference type="ChEBI" id="CHEBI:29105"/>
        <label>1</label>
    </ligand>
</feature>
<dbReference type="InterPro" id="IPR011063">
    <property type="entry name" value="TilS/TtcA_N"/>
</dbReference>
<keyword evidence="1" id="KW-0808">Transferase</keyword>
<dbReference type="RefSeq" id="WP_093396428.1">
    <property type="nucleotide sequence ID" value="NZ_FOUU01000014.1"/>
</dbReference>
<reference evidence="4 5" key="1">
    <citation type="submission" date="2016-10" db="EMBL/GenBank/DDBJ databases">
        <authorList>
            <person name="de Groot N.N."/>
        </authorList>
    </citation>
    <scope>NUCLEOTIDE SEQUENCE [LARGE SCALE GENOMIC DNA]</scope>
    <source>
        <strain evidence="4 5">DSM 9990</strain>
    </source>
</reference>
<dbReference type="PIRSF" id="PIRSF004976">
    <property type="entry name" value="ATPase_YdaO"/>
    <property type="match status" value="1"/>
</dbReference>
<dbReference type="GO" id="GO:0016740">
    <property type="term" value="F:transferase activity"/>
    <property type="evidence" value="ECO:0007669"/>
    <property type="project" value="UniProtKB-KW"/>
</dbReference>
<dbReference type="SUPFAM" id="SSF52402">
    <property type="entry name" value="Adenine nucleotide alpha hydrolases-like"/>
    <property type="match status" value="1"/>
</dbReference>
<dbReference type="PANTHER" id="PTHR11807:SF27">
    <property type="entry name" value="TRNA-5-METHYLURIDINE(54) 2-SULFURTRANSFERASE"/>
    <property type="match status" value="1"/>
</dbReference>
<keyword evidence="2" id="KW-0479">Metal-binding</keyword>
<feature type="binding site" evidence="2">
    <location>
        <position position="22"/>
    </location>
    <ligand>
        <name>Zn(2+)</name>
        <dbReference type="ChEBI" id="CHEBI:29105"/>
        <label>1</label>
    </ligand>
</feature>
<dbReference type="Proteomes" id="UP000199611">
    <property type="component" value="Unassembled WGS sequence"/>
</dbReference>
<dbReference type="EMBL" id="FOUU01000014">
    <property type="protein sequence ID" value="SFN08872.1"/>
    <property type="molecule type" value="Genomic_DNA"/>
</dbReference>
<feature type="binding site" evidence="2">
    <location>
        <position position="299"/>
    </location>
    <ligand>
        <name>Zn(2+)</name>
        <dbReference type="ChEBI" id="CHEBI:29105"/>
        <label>2</label>
    </ligand>
</feature>
<keyword evidence="5" id="KW-1185">Reference proteome</keyword>
<name>A0A1I4W600_9BACT</name>
<feature type="binding site" evidence="2">
    <location>
        <position position="41"/>
    </location>
    <ligand>
        <name>Zn(2+)</name>
        <dbReference type="ChEBI" id="CHEBI:29105"/>
        <label>1</label>
    </ligand>
</feature>
<dbReference type="AlphaFoldDB" id="A0A1I4W600"/>
<dbReference type="PROSITE" id="PS50206">
    <property type="entry name" value="RHODANESE_3"/>
    <property type="match status" value="1"/>
</dbReference>
<dbReference type="STRING" id="39841.SAMN05660836_02619"/>
<evidence type="ECO:0000313" key="4">
    <source>
        <dbReference type="EMBL" id="SFN08872.1"/>
    </source>
</evidence>
<accession>A0A1I4W600</accession>
<feature type="binding site" evidence="2">
    <location>
        <position position="38"/>
    </location>
    <ligand>
        <name>Zn(2+)</name>
        <dbReference type="ChEBI" id="CHEBI:29105"/>
        <label>1</label>
    </ligand>
</feature>
<proteinExistence type="predicted"/>
<keyword evidence="2" id="KW-0862">Zinc</keyword>
<sequence length="314" mass="35739">MGRKPDRPSYGELPAKSKCTRCRERAVIHLPAHHANFCEDCFLHFFRTAVKRAMRLFPFRRGERIMVAVSGGKDSLATWLVLSELGYETKGVHLDLGIPEFSEASRRAVENFSGRFGLPLSIFSLKDEFGMSLPEIERRSRRVICAVCGTIKRHLLGRIAAREGFRHVATGHNLDDEAARLLGNIVRHRDQYIEKAYPYLPPIGDMIPGKIKPLFRVEAAEIRIYCRVRGIDFFGGSCPFSRGATSHVFQEALEFLEEKMPGTKRDFLLNYLKKRTFPPPENPQARCEGCGYPSYRSLCSLCSLRQQMGLADRR</sequence>
<dbReference type="InterPro" id="IPR001763">
    <property type="entry name" value="Rhodanese-like_dom"/>
</dbReference>
<dbReference type="Pfam" id="PF01171">
    <property type="entry name" value="ATP_bind_3"/>
    <property type="match status" value="1"/>
</dbReference>
<protein>
    <submittedName>
        <fullName evidence="4">TIGR00269 family protein</fullName>
    </submittedName>
</protein>
<evidence type="ECO:0000256" key="2">
    <source>
        <dbReference type="PIRSR" id="PIRSR004976-50"/>
    </source>
</evidence>
<dbReference type="GO" id="GO:0046872">
    <property type="term" value="F:metal ion binding"/>
    <property type="evidence" value="ECO:0007669"/>
    <property type="project" value="UniProtKB-KW"/>
</dbReference>
<dbReference type="Pfam" id="PF22082">
    <property type="entry name" value="TtuA_LIM_N"/>
    <property type="match status" value="1"/>
</dbReference>
<dbReference type="InterPro" id="IPR014729">
    <property type="entry name" value="Rossmann-like_a/b/a_fold"/>
</dbReference>
<feature type="binding site" evidence="2">
    <location>
        <position position="302"/>
    </location>
    <ligand>
        <name>Zn(2+)</name>
        <dbReference type="ChEBI" id="CHEBI:29105"/>
        <label>2</label>
    </ligand>
</feature>
<evidence type="ECO:0000259" key="3">
    <source>
        <dbReference type="PROSITE" id="PS50206"/>
    </source>
</evidence>
<dbReference type="GO" id="GO:0002143">
    <property type="term" value="P:tRNA wobble position uridine thiolation"/>
    <property type="evidence" value="ECO:0007669"/>
    <property type="project" value="TreeGrafter"/>
</dbReference>
<dbReference type="GO" id="GO:0000049">
    <property type="term" value="F:tRNA binding"/>
    <property type="evidence" value="ECO:0007669"/>
    <property type="project" value="TreeGrafter"/>
</dbReference>
<dbReference type="PANTHER" id="PTHR11807">
    <property type="entry name" value="ATPASES OF THE PP SUPERFAMILY-RELATED"/>
    <property type="match status" value="1"/>
</dbReference>
<organism evidence="4 5">
    <name type="scientific">Thermodesulforhabdus norvegica</name>
    <dbReference type="NCBI Taxonomy" id="39841"/>
    <lineage>
        <taxon>Bacteria</taxon>
        <taxon>Pseudomonadati</taxon>
        <taxon>Thermodesulfobacteriota</taxon>
        <taxon>Syntrophobacteria</taxon>
        <taxon>Syntrophobacterales</taxon>
        <taxon>Thermodesulforhabdaceae</taxon>
        <taxon>Thermodesulforhabdus</taxon>
    </lineage>
</organism>
<evidence type="ECO:0000313" key="5">
    <source>
        <dbReference type="Proteomes" id="UP000199611"/>
    </source>
</evidence>